<dbReference type="EMBL" id="BAAAPU010000012">
    <property type="protein sequence ID" value="GAA1994408.1"/>
    <property type="molecule type" value="Genomic_DNA"/>
</dbReference>
<name>A0ABN2SY76_9MICO</name>
<evidence type="ECO:0000313" key="1">
    <source>
        <dbReference type="EMBL" id="GAA1994408.1"/>
    </source>
</evidence>
<protein>
    <recommendedName>
        <fullName evidence="3">YjbR protein</fullName>
    </recommendedName>
</protein>
<proteinExistence type="predicted"/>
<dbReference type="Proteomes" id="UP001500013">
    <property type="component" value="Unassembled WGS sequence"/>
</dbReference>
<evidence type="ECO:0000313" key="2">
    <source>
        <dbReference type="Proteomes" id="UP001500013"/>
    </source>
</evidence>
<gene>
    <name evidence="1" type="ORF">GCM10009817_41000</name>
</gene>
<sequence>MTLEEVEAYLLTLDGVRARRAGGRPAWYVDGLLVARADAPGTLLVRLGGTDRERLVSAHPETFGVPPRWEAHAKVQADLEGDAEAVRGALRLAWERQRSARA</sequence>
<reference evidence="1 2" key="1">
    <citation type="journal article" date="2019" name="Int. J. Syst. Evol. Microbiol.">
        <title>The Global Catalogue of Microorganisms (GCM) 10K type strain sequencing project: providing services to taxonomists for standard genome sequencing and annotation.</title>
        <authorList>
            <consortium name="The Broad Institute Genomics Platform"/>
            <consortium name="The Broad Institute Genome Sequencing Center for Infectious Disease"/>
            <person name="Wu L."/>
            <person name="Ma J."/>
        </authorList>
    </citation>
    <scope>NUCLEOTIDE SEQUENCE [LARGE SCALE GENOMIC DNA]</scope>
    <source>
        <strain evidence="1 2">JCM 15628</strain>
    </source>
</reference>
<evidence type="ECO:0008006" key="3">
    <source>
        <dbReference type="Google" id="ProtNLM"/>
    </source>
</evidence>
<dbReference type="RefSeq" id="WP_344067308.1">
    <property type="nucleotide sequence ID" value="NZ_BAAAPU010000012.1"/>
</dbReference>
<keyword evidence="2" id="KW-1185">Reference proteome</keyword>
<organism evidence="1 2">
    <name type="scientific">Terrabacter lapilli</name>
    <dbReference type="NCBI Taxonomy" id="436231"/>
    <lineage>
        <taxon>Bacteria</taxon>
        <taxon>Bacillati</taxon>
        <taxon>Actinomycetota</taxon>
        <taxon>Actinomycetes</taxon>
        <taxon>Micrococcales</taxon>
        <taxon>Intrasporangiaceae</taxon>
        <taxon>Terrabacter</taxon>
    </lineage>
</organism>
<comment type="caution">
    <text evidence="1">The sequence shown here is derived from an EMBL/GenBank/DDBJ whole genome shotgun (WGS) entry which is preliminary data.</text>
</comment>
<accession>A0ABN2SY76</accession>